<dbReference type="Gene3D" id="3.40.50.1390">
    <property type="entry name" value="Resolvase, N-terminal catalytic domain"/>
    <property type="match status" value="1"/>
</dbReference>
<dbReference type="EMBL" id="LT963413">
    <property type="protein sequence ID" value="SOS43100.1"/>
    <property type="molecule type" value="Genomic_DNA"/>
</dbReference>
<dbReference type="PROSITE" id="PS51736">
    <property type="entry name" value="RECOMBINASES_3"/>
    <property type="match status" value="1"/>
</dbReference>
<dbReference type="GO" id="GO:0000150">
    <property type="term" value="F:DNA strand exchange activity"/>
    <property type="evidence" value="ECO:0007669"/>
    <property type="project" value="InterPro"/>
</dbReference>
<organism evidence="2 3">
    <name type="scientific">Pseudomonas syringae</name>
    <dbReference type="NCBI Taxonomy" id="317"/>
    <lineage>
        <taxon>Bacteria</taxon>
        <taxon>Pseudomonadati</taxon>
        <taxon>Pseudomonadota</taxon>
        <taxon>Gammaproteobacteria</taxon>
        <taxon>Pseudomonadales</taxon>
        <taxon>Pseudomonadaceae</taxon>
        <taxon>Pseudomonas</taxon>
    </lineage>
</organism>
<dbReference type="Pfam" id="PF00239">
    <property type="entry name" value="Resolvase"/>
    <property type="match status" value="1"/>
</dbReference>
<dbReference type="PANTHER" id="PTHR30461">
    <property type="entry name" value="DNA-INVERTASE FROM LAMBDOID PROPHAGE"/>
    <property type="match status" value="1"/>
</dbReference>
<evidence type="ECO:0000259" key="1">
    <source>
        <dbReference type="PROSITE" id="PS51736"/>
    </source>
</evidence>
<dbReference type="GO" id="GO:0003677">
    <property type="term" value="F:DNA binding"/>
    <property type="evidence" value="ECO:0007669"/>
    <property type="project" value="InterPro"/>
</dbReference>
<dbReference type="CDD" id="cd03768">
    <property type="entry name" value="SR_ResInv"/>
    <property type="match status" value="1"/>
</dbReference>
<reference evidence="2 3" key="1">
    <citation type="submission" date="2017-11" db="EMBL/GenBank/DDBJ databases">
        <authorList>
            <person name="Han C.G."/>
        </authorList>
    </citation>
    <scope>NUCLEOTIDE SEQUENCE [LARGE SCALE GENOMIC DNA]</scope>
    <source>
        <strain evidence="2">CFBP3840</strain>
        <plasmid evidence="3">Plasmid pp4</plasmid>
    </source>
</reference>
<proteinExistence type="predicted"/>
<dbReference type="AlphaFoldDB" id="A0A2K4X486"/>
<keyword evidence="2" id="KW-0614">Plasmid</keyword>
<protein>
    <submittedName>
        <fullName evidence="2">Invertase</fullName>
    </submittedName>
</protein>
<dbReference type="SUPFAM" id="SSF53041">
    <property type="entry name" value="Resolvase-like"/>
    <property type="match status" value="1"/>
</dbReference>
<name>A0A2K4X486_PSESX</name>
<dbReference type="InterPro" id="IPR036162">
    <property type="entry name" value="Resolvase-like_N_sf"/>
</dbReference>
<accession>A0A2K4X486</accession>
<dbReference type="RefSeq" id="WP_060402718.1">
    <property type="nucleotide sequence ID" value="NZ_LT963413.1"/>
</dbReference>
<gene>
    <name evidence="2" type="ORF">CFBP3840_P400072</name>
</gene>
<dbReference type="InterPro" id="IPR050639">
    <property type="entry name" value="SSR_resolvase"/>
</dbReference>
<geneLocation type="plasmid" evidence="2">
    <name>PP4</name>
</geneLocation>
<evidence type="ECO:0000313" key="3">
    <source>
        <dbReference type="Proteomes" id="UP000238095"/>
    </source>
</evidence>
<dbReference type="PANTHER" id="PTHR30461:SF19">
    <property type="entry name" value="SITE-SPECIFIC RECOMBINASE RESOLVASE FAMILY"/>
    <property type="match status" value="1"/>
</dbReference>
<dbReference type="InterPro" id="IPR006119">
    <property type="entry name" value="Resolv_N"/>
</dbReference>
<dbReference type="Proteomes" id="UP000238095">
    <property type="component" value="Plasmid PP4"/>
</dbReference>
<evidence type="ECO:0000313" key="2">
    <source>
        <dbReference type="EMBL" id="SOS43100.1"/>
    </source>
</evidence>
<sequence length="212" mass="23515">MLPISSPKCVAYLRISTGDQDVEKNKSSIRQLADEKAFAQVEFVEERISSKESWRQRKIADVLEALGTGDSLIVSELSRLGGSLLECMEILSIAAQKGVCVFAVKSLWQLDPGIQGKIITMAFSMAAEIERDLISRRTKEALRARKAAGQVLGRPRGVGKSKLDPFRADIETLLNNGTTKTFIAERYQTTPANLHNWLKTRGLARSQEPGRR</sequence>
<dbReference type="SMART" id="SM00857">
    <property type="entry name" value="Resolvase"/>
    <property type="match status" value="1"/>
</dbReference>
<feature type="domain" description="Resolvase/invertase-type recombinase catalytic" evidence="1">
    <location>
        <begin position="8"/>
        <end position="149"/>
    </location>
</feature>